<feature type="region of interest" description="Disordered" evidence="1">
    <location>
        <begin position="1"/>
        <end position="35"/>
    </location>
</feature>
<accession>A0AA35LD78</accession>
<organism evidence="2 3">
    <name type="scientific">Podarcis lilfordi</name>
    <name type="common">Lilford's wall lizard</name>
    <dbReference type="NCBI Taxonomy" id="74358"/>
    <lineage>
        <taxon>Eukaryota</taxon>
        <taxon>Metazoa</taxon>
        <taxon>Chordata</taxon>
        <taxon>Craniata</taxon>
        <taxon>Vertebrata</taxon>
        <taxon>Euteleostomi</taxon>
        <taxon>Lepidosauria</taxon>
        <taxon>Squamata</taxon>
        <taxon>Bifurcata</taxon>
        <taxon>Unidentata</taxon>
        <taxon>Episquamata</taxon>
        <taxon>Laterata</taxon>
        <taxon>Lacertibaenia</taxon>
        <taxon>Lacertidae</taxon>
        <taxon>Podarcis</taxon>
    </lineage>
</organism>
<evidence type="ECO:0000313" key="2">
    <source>
        <dbReference type="EMBL" id="CAI5793648.1"/>
    </source>
</evidence>
<dbReference type="Proteomes" id="UP001178461">
    <property type="component" value="Chromosome Z"/>
</dbReference>
<proteinExistence type="predicted"/>
<name>A0AA35LD78_9SAUR</name>
<sequence length="81" mass="8681">MGEVGGSEKRPRNLASPSSLHHIVSERSSAQPIEPSPLSWEAVLKHSSTNKQPICQRKGLGSTQPSLGPDGAERQGLRLDL</sequence>
<dbReference type="AlphaFoldDB" id="A0AA35LD78"/>
<protein>
    <submittedName>
        <fullName evidence="2">Uncharacterized protein</fullName>
    </submittedName>
</protein>
<feature type="compositionally biased region" description="Basic and acidic residues" evidence="1">
    <location>
        <begin position="71"/>
        <end position="81"/>
    </location>
</feature>
<reference evidence="2" key="1">
    <citation type="submission" date="2022-12" db="EMBL/GenBank/DDBJ databases">
        <authorList>
            <person name="Alioto T."/>
            <person name="Alioto T."/>
            <person name="Gomez Garrido J."/>
        </authorList>
    </citation>
    <scope>NUCLEOTIDE SEQUENCE</scope>
</reference>
<keyword evidence="3" id="KW-1185">Reference proteome</keyword>
<gene>
    <name evidence="2" type="ORF">PODLI_1B043234</name>
</gene>
<evidence type="ECO:0000256" key="1">
    <source>
        <dbReference type="SAM" id="MobiDB-lite"/>
    </source>
</evidence>
<dbReference type="EMBL" id="OX395140">
    <property type="protein sequence ID" value="CAI5793648.1"/>
    <property type="molecule type" value="Genomic_DNA"/>
</dbReference>
<feature type="region of interest" description="Disordered" evidence="1">
    <location>
        <begin position="49"/>
        <end position="81"/>
    </location>
</feature>
<evidence type="ECO:0000313" key="3">
    <source>
        <dbReference type="Proteomes" id="UP001178461"/>
    </source>
</evidence>
<feature type="compositionally biased region" description="Basic and acidic residues" evidence="1">
    <location>
        <begin position="1"/>
        <end position="11"/>
    </location>
</feature>